<dbReference type="Proteomes" id="UP001345013">
    <property type="component" value="Unassembled WGS sequence"/>
</dbReference>
<dbReference type="InterPro" id="IPR021840">
    <property type="entry name" value="DUF3433"/>
</dbReference>
<accession>A0ABR0KQN0</accession>
<reference evidence="2 3" key="1">
    <citation type="submission" date="2023-08" db="EMBL/GenBank/DDBJ databases">
        <title>Black Yeasts Isolated from many extreme environments.</title>
        <authorList>
            <person name="Coleine C."/>
            <person name="Stajich J.E."/>
            <person name="Selbmann L."/>
        </authorList>
    </citation>
    <scope>NUCLEOTIDE SEQUENCE [LARGE SCALE GENOMIC DNA]</scope>
    <source>
        <strain evidence="2 3">CCFEE 5885</strain>
    </source>
</reference>
<evidence type="ECO:0000313" key="3">
    <source>
        <dbReference type="Proteomes" id="UP001345013"/>
    </source>
</evidence>
<evidence type="ECO:0000313" key="2">
    <source>
        <dbReference type="EMBL" id="KAK5102152.1"/>
    </source>
</evidence>
<feature type="transmembrane region" description="Helical" evidence="1">
    <location>
        <begin position="574"/>
        <end position="593"/>
    </location>
</feature>
<sequence>MGSGSNDTIASGRSLKRSSFMPSFANLPWLHSSSYKEIKSFEMQDATVRANNRSDRHSQRSTRSIKVAKTRLPWLSRRTLVLCGFTVFLALSVAALVLLRILDKQDVGFPVATATTQYSWKFGPTAVFVIVIAFWRQVEYRIKNQAAWKQMAQGPSPAHVSVLLDYFTPTVPSVFWQSLRHRHWDVALSISVFALLKLAVVFSTGLFSLQLSTLHAKEATIQLARGGERQNVYDIYDQIALSYIGWRQRGLAMPDSTSPYAAFQEFSTSGNQFPLNSTVSANVKAFYPSLQCEVANNTWFFDPQESTADVTGLSMTALYVNYTSSIASDSYRLSRSACNTAWGSDKCPSVRLVPYFEALLSEERKSSGGSYTTDTILISLLSLETETKPGNEPLNMTDEGEVPMQEVLEGNGWSQSVSWISTLLCRAEYSIEVSRMTAKNAASGLWSNKTISEPLTHSGDLLENFTGANLTDDVNAILLYSIDQYVKPTDTNPAIWIDGRSIEKAWFDLMLFEVSEEDITVFRDPGAIIGPATRVFQGLASTWVGTWLDFPNDLTVKSTFDHEGMRLRISNSPFWIMECSLGVAMLCVIALLIRHTSIPMPAHSGLLLKDAVTLKEDPTFSHSLLGLGAASDKDIESHLSSTTFSSHSQDLQALQSSVVSAHNLADRSLAFGPNKPWAPMATRPWFVCATLSLALLSIASLEIVQRASDADSAGLKLDVAVSLGQDLVSILPAVVMLTIAMLFSSAEFSIATTSPYLRVARSPASIEHFRSNVLQHIPPVAILNQLRLRQWWVSVIMFGALLGSVLTIISSALYTIHSDPVARTVNFQTLDEFNFDSNINGTKSQGSQSFTFMLRSNESLPAGTYDEFAYPSLSLNRTDPVIKAMLEGNRTSTIKAQVPVIRASLDCSAVPQADMTLVANSSNDAFDDLDTGTARYPDYANLTSISTLPDYCQLMAPSYHKSTTYRIESSKNGYLDMGDTSYVAELGHPLPTTLDVSEDNQFGITVNKSVYETHYPPGCPSLAFTLGFYKYNSTNTSTSERFVCSQYFEAIPSTLTFNVPDLSLNLDSPPVLHEDQAYIASNLSLNFTHVFSYVAAVGDAFSVSDHAYIDSFFQTIINGSDPMPFEELFGKEHEQKLIGAVQHIYRVYMAQIVGGDMRTTTTNLGIRQTPANGTYNTDTTKIGTVFSATIQDTTQMRVTQNRVPKNILQAILATMIVCLLLGWKDLRAGGKLLPHNPCTIAGRMSYLAGSRFVEGLDEDLNERQLMEKLKREGVRLRLGWWEGETFQGRVDTVTIDKGGGYVGVQSDDSDWQGTATAKQQRRFGIDVVSGR</sequence>
<keyword evidence="3" id="KW-1185">Reference proteome</keyword>
<proteinExistence type="predicted"/>
<gene>
    <name evidence="2" type="ORF">LTR24_000383</name>
</gene>
<comment type="caution">
    <text evidence="2">The sequence shown here is derived from an EMBL/GenBank/DDBJ whole genome shotgun (WGS) entry which is preliminary data.</text>
</comment>
<name>A0ABR0KQN0_9EURO</name>
<feature type="transmembrane region" description="Helical" evidence="1">
    <location>
        <begin position="685"/>
        <end position="707"/>
    </location>
</feature>
<keyword evidence="1" id="KW-0472">Membrane</keyword>
<keyword evidence="1" id="KW-0812">Transmembrane</keyword>
<organism evidence="2 3">
    <name type="scientific">Lithohypha guttulata</name>
    <dbReference type="NCBI Taxonomy" id="1690604"/>
    <lineage>
        <taxon>Eukaryota</taxon>
        <taxon>Fungi</taxon>
        <taxon>Dikarya</taxon>
        <taxon>Ascomycota</taxon>
        <taxon>Pezizomycotina</taxon>
        <taxon>Eurotiomycetes</taxon>
        <taxon>Chaetothyriomycetidae</taxon>
        <taxon>Chaetothyriales</taxon>
        <taxon>Trichomeriaceae</taxon>
        <taxon>Lithohypha</taxon>
    </lineage>
</organism>
<feature type="transmembrane region" description="Helical" evidence="1">
    <location>
        <begin position="79"/>
        <end position="98"/>
    </location>
</feature>
<feature type="transmembrane region" description="Helical" evidence="1">
    <location>
        <begin position="118"/>
        <end position="135"/>
    </location>
</feature>
<dbReference type="Pfam" id="PF11915">
    <property type="entry name" value="DUF3433"/>
    <property type="match status" value="2"/>
</dbReference>
<dbReference type="EMBL" id="JAVRRG010000003">
    <property type="protein sequence ID" value="KAK5102152.1"/>
    <property type="molecule type" value="Genomic_DNA"/>
</dbReference>
<feature type="transmembrane region" description="Helical" evidence="1">
    <location>
        <begin position="791"/>
        <end position="814"/>
    </location>
</feature>
<feature type="transmembrane region" description="Helical" evidence="1">
    <location>
        <begin position="727"/>
        <end position="751"/>
    </location>
</feature>
<dbReference type="PANTHER" id="PTHR37544:SF1">
    <property type="entry name" value="PHOSPHORIBOSYLAMINOIMIDAZOLE-SUCCINOCARBOXAMIDE SYNTHASE"/>
    <property type="match status" value="1"/>
</dbReference>
<protein>
    <submittedName>
        <fullName evidence="2">Uncharacterized protein</fullName>
    </submittedName>
</protein>
<feature type="transmembrane region" description="Helical" evidence="1">
    <location>
        <begin position="186"/>
        <end position="209"/>
    </location>
</feature>
<dbReference type="PANTHER" id="PTHR37544">
    <property type="entry name" value="SPRAY-RELATED"/>
    <property type="match status" value="1"/>
</dbReference>
<evidence type="ECO:0000256" key="1">
    <source>
        <dbReference type="SAM" id="Phobius"/>
    </source>
</evidence>
<keyword evidence="1" id="KW-1133">Transmembrane helix</keyword>